<dbReference type="SMART" id="SM01120">
    <property type="entry name" value="Dak2"/>
    <property type="match status" value="1"/>
</dbReference>
<keyword evidence="2" id="KW-0418">Kinase</keyword>
<reference evidence="5" key="1">
    <citation type="submission" date="2018-07" db="EMBL/GenBank/DDBJ databases">
        <authorList>
            <person name="Safronova V.I."/>
            <person name="Chirak E.R."/>
            <person name="Sazanova A.L."/>
        </authorList>
    </citation>
    <scope>NUCLEOTIDE SEQUENCE [LARGE SCALE GENOMIC DNA]</scope>
    <source>
        <strain evidence="5">RCAM04685</strain>
    </source>
</reference>
<evidence type="ECO:0000256" key="2">
    <source>
        <dbReference type="ARBA" id="ARBA00022777"/>
    </source>
</evidence>
<evidence type="ECO:0000256" key="1">
    <source>
        <dbReference type="ARBA" id="ARBA00022679"/>
    </source>
</evidence>
<dbReference type="GO" id="GO:0004371">
    <property type="term" value="F:glycerone kinase activity"/>
    <property type="evidence" value="ECO:0007669"/>
    <property type="project" value="InterPro"/>
</dbReference>
<keyword evidence="5" id="KW-1185">Reference proteome</keyword>
<dbReference type="SUPFAM" id="SSF101473">
    <property type="entry name" value="DhaL-like"/>
    <property type="match status" value="1"/>
</dbReference>
<dbReference type="PANTHER" id="PTHR28629:SF4">
    <property type="entry name" value="TRIOKINASE_FMN CYCLASE"/>
    <property type="match status" value="1"/>
</dbReference>
<dbReference type="InterPro" id="IPR036117">
    <property type="entry name" value="DhaL_dom_sf"/>
</dbReference>
<feature type="domain" description="DhaL" evidence="3">
    <location>
        <begin position="1"/>
        <end position="183"/>
    </location>
</feature>
<dbReference type="InterPro" id="IPR050861">
    <property type="entry name" value="Dihydroxyacetone_Kinase"/>
</dbReference>
<dbReference type="Pfam" id="PF02734">
    <property type="entry name" value="Dak2"/>
    <property type="match status" value="1"/>
</dbReference>
<dbReference type="Proteomes" id="UP000255207">
    <property type="component" value="Unassembled WGS sequence"/>
</dbReference>
<dbReference type="PANTHER" id="PTHR28629">
    <property type="entry name" value="TRIOKINASE/FMN CYCLASE"/>
    <property type="match status" value="1"/>
</dbReference>
<dbReference type="GO" id="GO:0019563">
    <property type="term" value="P:glycerol catabolic process"/>
    <property type="evidence" value="ECO:0007669"/>
    <property type="project" value="TreeGrafter"/>
</dbReference>
<comment type="caution">
    <text evidence="4">The sequence shown here is derived from an EMBL/GenBank/DDBJ whole genome shotgun (WGS) entry which is preliminary data.</text>
</comment>
<organism evidence="4 5">
    <name type="scientific">Bosea caraganae</name>
    <dbReference type="NCBI Taxonomy" id="2763117"/>
    <lineage>
        <taxon>Bacteria</taxon>
        <taxon>Pseudomonadati</taxon>
        <taxon>Pseudomonadota</taxon>
        <taxon>Alphaproteobacteria</taxon>
        <taxon>Hyphomicrobiales</taxon>
        <taxon>Boseaceae</taxon>
        <taxon>Bosea</taxon>
    </lineage>
</organism>
<dbReference type="InterPro" id="IPR004007">
    <property type="entry name" value="DhaL_dom"/>
</dbReference>
<dbReference type="OrthoDB" id="9800291at2"/>
<evidence type="ECO:0000313" key="5">
    <source>
        <dbReference type="Proteomes" id="UP000255207"/>
    </source>
</evidence>
<dbReference type="AlphaFoldDB" id="A0A370LAW0"/>
<evidence type="ECO:0000259" key="3">
    <source>
        <dbReference type="PROSITE" id="PS51480"/>
    </source>
</evidence>
<proteinExistence type="predicted"/>
<dbReference type="Gene3D" id="1.25.40.340">
    <property type="match status" value="1"/>
</dbReference>
<name>A0A370LAW0_9HYPH</name>
<gene>
    <name evidence="4" type="ORF">DWE98_06700</name>
</gene>
<keyword evidence="1" id="KW-0808">Transferase</keyword>
<dbReference type="GO" id="GO:0005829">
    <property type="term" value="C:cytosol"/>
    <property type="evidence" value="ECO:0007669"/>
    <property type="project" value="TreeGrafter"/>
</dbReference>
<accession>A0A370LAW0</accession>
<protein>
    <submittedName>
        <fullName evidence="4">DAK2 domain-containing protein</fullName>
    </submittedName>
</protein>
<dbReference type="PROSITE" id="PS51480">
    <property type="entry name" value="DHAL"/>
    <property type="match status" value="1"/>
</dbReference>
<evidence type="ECO:0000313" key="4">
    <source>
        <dbReference type="EMBL" id="RDJ28359.1"/>
    </source>
</evidence>
<dbReference type="EMBL" id="QQTP01000002">
    <property type="protein sequence ID" value="RDJ28359.1"/>
    <property type="molecule type" value="Genomic_DNA"/>
</dbReference>
<sequence>MATLEQELNVADSRLGDGDTGVMLARVIDAMAGIDYAAQPDIGAALSLMARKTATATGSSLGTLIATGLLTVGKRAKGEPSIAYADLGAHVAAVVEAMAARGGATLGDKTVLDILDALARGIAGLSDGKAVASAATDACRTTLAEFRERPCKIGRARMFAEKSIGMDDPGMLAVHELVLAIAGPAA</sequence>